<evidence type="ECO:0000313" key="2">
    <source>
        <dbReference type="EMBL" id="GAH09304.1"/>
    </source>
</evidence>
<feature type="region of interest" description="Disordered" evidence="1">
    <location>
        <begin position="197"/>
        <end position="228"/>
    </location>
</feature>
<comment type="caution">
    <text evidence="2">The sequence shown here is derived from an EMBL/GenBank/DDBJ whole genome shotgun (WGS) entry which is preliminary data.</text>
</comment>
<gene>
    <name evidence="2" type="ORF">S01H4_57706</name>
</gene>
<accession>X1DWI2</accession>
<dbReference type="AlphaFoldDB" id="X1DWI2"/>
<reference evidence="2" key="1">
    <citation type="journal article" date="2014" name="Front. Microbiol.">
        <title>High frequency of phylogenetically diverse reductive dehalogenase-homologous genes in deep subseafloor sedimentary metagenomes.</title>
        <authorList>
            <person name="Kawai M."/>
            <person name="Futagami T."/>
            <person name="Toyoda A."/>
            <person name="Takaki Y."/>
            <person name="Nishi S."/>
            <person name="Hori S."/>
            <person name="Arai W."/>
            <person name="Tsubouchi T."/>
            <person name="Morono Y."/>
            <person name="Uchiyama I."/>
            <person name="Ito T."/>
            <person name="Fujiyama A."/>
            <person name="Inagaki F."/>
            <person name="Takami H."/>
        </authorList>
    </citation>
    <scope>NUCLEOTIDE SEQUENCE</scope>
    <source>
        <strain evidence="2">Expedition CK06-06</strain>
    </source>
</reference>
<organism evidence="2">
    <name type="scientific">marine sediment metagenome</name>
    <dbReference type="NCBI Taxonomy" id="412755"/>
    <lineage>
        <taxon>unclassified sequences</taxon>
        <taxon>metagenomes</taxon>
        <taxon>ecological metagenomes</taxon>
    </lineage>
</organism>
<sequence>ELSFNKLAKTISTKYSFPESIVKKIINVVEDVRINTLNNIKFPGFYKNLRSLTKKLLPELKIRMKKSGDILIYLNLYMEDYKGFQKKPKFRTRLMSDEDWNAISVAKTFLLKTLTPASSIITIDQLSKVLKKYYIKRKIYRNPTQSTRSTSSQGKVNEYFDDYEEFDMVENINEIEEFTSENNQASNFGSEMNSDFMENPCYYDEDDPQTYPDYNHSRDEPLLNHYED</sequence>
<feature type="non-terminal residue" evidence="2">
    <location>
        <position position="1"/>
    </location>
</feature>
<feature type="non-terminal residue" evidence="2">
    <location>
        <position position="228"/>
    </location>
</feature>
<protein>
    <submittedName>
        <fullName evidence="2">Uncharacterized protein</fullName>
    </submittedName>
</protein>
<feature type="compositionally biased region" description="Basic and acidic residues" evidence="1">
    <location>
        <begin position="215"/>
        <end position="228"/>
    </location>
</feature>
<dbReference type="EMBL" id="BART01033619">
    <property type="protein sequence ID" value="GAH09304.1"/>
    <property type="molecule type" value="Genomic_DNA"/>
</dbReference>
<proteinExistence type="predicted"/>
<name>X1DWI2_9ZZZZ</name>
<evidence type="ECO:0000256" key="1">
    <source>
        <dbReference type="SAM" id="MobiDB-lite"/>
    </source>
</evidence>